<gene>
    <name evidence="2" type="ORF">VNI00_013317</name>
</gene>
<name>A0AAW0C2D9_9AGAR</name>
<sequence length="194" mass="20821">MSVADVVIEVMNQRANLKRTVVQTEKPVVNASEISQPSSPKFIPSSATLSGPGQTSIIDLVLIPHKPGAPHETALVHSNSKSHLQHTPTSSATSLKEPVRERRSSTSTVRSTPPSASQESLSSEDDWEVSVSPPKEKKSLSNVLHNSSVYHAVHDAFQSVLGTEKKSIGKLVDVSAKTFTAVPTSSTKSRLRHS</sequence>
<evidence type="ECO:0000313" key="2">
    <source>
        <dbReference type="EMBL" id="KAK7032143.1"/>
    </source>
</evidence>
<feature type="compositionally biased region" description="Polar residues" evidence="1">
    <location>
        <begin position="76"/>
        <end position="94"/>
    </location>
</feature>
<dbReference type="EMBL" id="JAYKXP010000067">
    <property type="protein sequence ID" value="KAK7032143.1"/>
    <property type="molecule type" value="Genomic_DNA"/>
</dbReference>
<organism evidence="2 3">
    <name type="scientific">Paramarasmius palmivorus</name>
    <dbReference type="NCBI Taxonomy" id="297713"/>
    <lineage>
        <taxon>Eukaryota</taxon>
        <taxon>Fungi</taxon>
        <taxon>Dikarya</taxon>
        <taxon>Basidiomycota</taxon>
        <taxon>Agaricomycotina</taxon>
        <taxon>Agaricomycetes</taxon>
        <taxon>Agaricomycetidae</taxon>
        <taxon>Agaricales</taxon>
        <taxon>Marasmiineae</taxon>
        <taxon>Marasmiaceae</taxon>
        <taxon>Paramarasmius</taxon>
    </lineage>
</organism>
<comment type="caution">
    <text evidence="2">The sequence shown here is derived from an EMBL/GenBank/DDBJ whole genome shotgun (WGS) entry which is preliminary data.</text>
</comment>
<dbReference type="Proteomes" id="UP001383192">
    <property type="component" value="Unassembled WGS sequence"/>
</dbReference>
<evidence type="ECO:0000256" key="1">
    <source>
        <dbReference type="SAM" id="MobiDB-lite"/>
    </source>
</evidence>
<proteinExistence type="predicted"/>
<keyword evidence="3" id="KW-1185">Reference proteome</keyword>
<feature type="compositionally biased region" description="Low complexity" evidence="1">
    <location>
        <begin position="105"/>
        <end position="115"/>
    </location>
</feature>
<reference evidence="2 3" key="1">
    <citation type="submission" date="2024-01" db="EMBL/GenBank/DDBJ databases">
        <title>A draft genome for a cacao thread blight-causing isolate of Paramarasmius palmivorus.</title>
        <authorList>
            <person name="Baruah I.K."/>
            <person name="Bukari Y."/>
            <person name="Amoako-Attah I."/>
            <person name="Meinhardt L.W."/>
            <person name="Bailey B.A."/>
            <person name="Cohen S.P."/>
        </authorList>
    </citation>
    <scope>NUCLEOTIDE SEQUENCE [LARGE SCALE GENOMIC DNA]</scope>
    <source>
        <strain evidence="2 3">GH-12</strain>
    </source>
</reference>
<evidence type="ECO:0000313" key="3">
    <source>
        <dbReference type="Proteomes" id="UP001383192"/>
    </source>
</evidence>
<dbReference type="AlphaFoldDB" id="A0AAW0C2D9"/>
<feature type="region of interest" description="Disordered" evidence="1">
    <location>
        <begin position="69"/>
        <end position="140"/>
    </location>
</feature>
<accession>A0AAW0C2D9</accession>
<protein>
    <submittedName>
        <fullName evidence="2">Uncharacterized protein</fullName>
    </submittedName>
</protein>